<sequence>MSESPAPVKAEVPAAASTTPAATTPVDDSLDRRTLFVRSIPFTSTSEELSDFFSQFCPVKHAVIVTDAEKNSRGFGFVSFAMDEDTVTALKEARKVKFQGRLLRIDVAKRRDRKDNKKAGSEEPEDSKSEIRETKKQSREEIQKRKARLIIRNLPWSVRDPSQLKKLFSKYGAVTDAIIPRQKGGRMSGFGFVTMKKDAAAEKAIKGSQGLKIDGREVAVDYALEKSKWLAYKEENPDEEESEDEEEDDEEIEEDEEETAKLEEEANEQDDEEADVANEDEEDSDIELDSDEEVSEEEKEEKEENNRPKKNRQEQFSIFIRNLPYDTDEDSLKEHFSQFGEVKYALPVIDRETGVAKGTGFVCFKEEGAYLQCLQGAPDSSATSILISDDVSPAYVYEGRILSLTPTVDRDSAAKLTERNSLKRSELLGKAPGEKDKRNLFLLNEGRITEHSKLASKISKTDLELREKSYKLRVQHLNKNPALHLSLTRLAIRNLPRAMNAKALKALGRKAVVQFATEVKDKKRQPLSKEEFSRSQNEKEKWQVGEKESNNSKKQGVVRQAKIIMEVKGTGENGRSRGYGFLEFRDHKSALMGLRWLNAHEVSIPEILEGLTPEEKKRAELEGLNKRKLIAEFAIEHANIVKRRREKIQQARENPVGGDGSAKRPRSERYTETNNKRAKNEKGKAVPVKKGKKGNMNKGAHVGAKKAEKTGEEADSDKKMDDDTKKLIGMKRKRKQQRKGRN</sequence>
<feature type="region of interest" description="Disordered" evidence="7">
    <location>
        <begin position="1"/>
        <end position="27"/>
    </location>
</feature>
<dbReference type="InterPro" id="IPR000504">
    <property type="entry name" value="RRM_dom"/>
</dbReference>
<feature type="region of interest" description="Disordered" evidence="7">
    <location>
        <begin position="111"/>
        <end position="139"/>
    </location>
</feature>
<evidence type="ECO:0000256" key="4">
    <source>
        <dbReference type="ARBA" id="ARBA00022884"/>
    </source>
</evidence>
<evidence type="ECO:0000256" key="3">
    <source>
        <dbReference type="ARBA" id="ARBA00022737"/>
    </source>
</evidence>
<feature type="compositionally biased region" description="Acidic residues" evidence="7">
    <location>
        <begin position="236"/>
        <end position="258"/>
    </location>
</feature>
<feature type="domain" description="RRM" evidence="8">
    <location>
        <begin position="316"/>
        <end position="409"/>
    </location>
</feature>
<dbReference type="InterPro" id="IPR012677">
    <property type="entry name" value="Nucleotide-bd_a/b_plait_sf"/>
</dbReference>
<feature type="domain" description="RRM" evidence="8">
    <location>
        <begin position="488"/>
        <end position="636"/>
    </location>
</feature>
<feature type="domain" description="RRM" evidence="8">
    <location>
        <begin position="33"/>
        <end position="110"/>
    </location>
</feature>
<dbReference type="CDD" id="cd12676">
    <property type="entry name" value="RRM3_Nop4p"/>
    <property type="match status" value="1"/>
</dbReference>
<dbReference type="Gene3D" id="3.30.70.330">
    <property type="match status" value="4"/>
</dbReference>
<feature type="compositionally biased region" description="Basic and acidic residues" evidence="7">
    <location>
        <begin position="527"/>
        <end position="551"/>
    </location>
</feature>
<dbReference type="InterPro" id="IPR034808">
    <property type="entry name" value="Nop4p_RRM3"/>
</dbReference>
<evidence type="ECO:0000256" key="7">
    <source>
        <dbReference type="SAM" id="MobiDB-lite"/>
    </source>
</evidence>
<name>A0A9P8PHJ0_WICPI</name>
<dbReference type="Pfam" id="PF00076">
    <property type="entry name" value="RRM_1"/>
    <property type="match status" value="3"/>
</dbReference>
<keyword evidence="10" id="KW-1185">Reference proteome</keyword>
<feature type="compositionally biased region" description="Basic and acidic residues" evidence="7">
    <location>
        <begin position="302"/>
        <end position="313"/>
    </location>
</feature>
<feature type="domain" description="RRM" evidence="8">
    <location>
        <begin position="147"/>
        <end position="225"/>
    </location>
</feature>
<reference evidence="9" key="2">
    <citation type="submission" date="2021-01" db="EMBL/GenBank/DDBJ databases">
        <authorList>
            <person name="Schikora-Tamarit M.A."/>
        </authorList>
    </citation>
    <scope>NUCLEOTIDE SEQUENCE</scope>
    <source>
        <strain evidence="9">CBS2887</strain>
    </source>
</reference>
<evidence type="ECO:0000256" key="1">
    <source>
        <dbReference type="ARBA" id="ARBA00004604"/>
    </source>
</evidence>
<keyword evidence="3" id="KW-0677">Repeat</keyword>
<dbReference type="SUPFAM" id="SSF54928">
    <property type="entry name" value="RNA-binding domain, RBD"/>
    <property type="match status" value="3"/>
</dbReference>
<evidence type="ECO:0000313" key="10">
    <source>
        <dbReference type="Proteomes" id="UP000774326"/>
    </source>
</evidence>
<evidence type="ECO:0000256" key="5">
    <source>
        <dbReference type="ARBA" id="ARBA00023242"/>
    </source>
</evidence>
<feature type="compositionally biased region" description="Basic and acidic residues" evidence="7">
    <location>
        <begin position="705"/>
        <end position="726"/>
    </location>
</feature>
<dbReference type="AlphaFoldDB" id="A0A9P8PHJ0"/>
<accession>A0A9P8PHJ0</accession>
<keyword evidence="4 6" id="KW-0694">RNA-binding</keyword>
<dbReference type="EMBL" id="JAEUBG010005803">
    <property type="protein sequence ID" value="KAH3672448.1"/>
    <property type="molecule type" value="Genomic_DNA"/>
</dbReference>
<evidence type="ECO:0000313" key="9">
    <source>
        <dbReference type="EMBL" id="KAH3672448.1"/>
    </source>
</evidence>
<comment type="subcellular location">
    <subcellularLocation>
        <location evidence="1">Nucleus</location>
        <location evidence="1">Nucleolus</location>
    </subcellularLocation>
</comment>
<dbReference type="GO" id="GO:0003729">
    <property type="term" value="F:mRNA binding"/>
    <property type="evidence" value="ECO:0007669"/>
    <property type="project" value="TreeGrafter"/>
</dbReference>
<feature type="compositionally biased region" description="Basic residues" evidence="7">
    <location>
        <begin position="728"/>
        <end position="742"/>
    </location>
</feature>
<protein>
    <recommendedName>
        <fullName evidence="8">RRM domain-containing protein</fullName>
    </recommendedName>
</protein>
<feature type="region of interest" description="Disordered" evidence="7">
    <location>
        <begin position="231"/>
        <end position="313"/>
    </location>
</feature>
<dbReference type="Proteomes" id="UP000774326">
    <property type="component" value="Unassembled WGS sequence"/>
</dbReference>
<dbReference type="InterPro" id="IPR035979">
    <property type="entry name" value="RBD_domain_sf"/>
</dbReference>
<feature type="compositionally biased region" description="Acidic residues" evidence="7">
    <location>
        <begin position="265"/>
        <end position="301"/>
    </location>
</feature>
<feature type="compositionally biased region" description="Low complexity" evidence="7">
    <location>
        <begin position="1"/>
        <end position="25"/>
    </location>
</feature>
<comment type="caution">
    <text evidence="9">The sequence shown here is derived from an EMBL/GenBank/DDBJ whole genome shotgun (WGS) entry which is preliminary data.</text>
</comment>
<keyword evidence="2" id="KW-0597">Phosphoprotein</keyword>
<dbReference type="PANTHER" id="PTHR48039">
    <property type="entry name" value="RNA-BINDING MOTIF PROTEIN 14B"/>
    <property type="match status" value="1"/>
</dbReference>
<proteinExistence type="predicted"/>
<evidence type="ECO:0000259" key="8">
    <source>
        <dbReference type="PROSITE" id="PS50102"/>
    </source>
</evidence>
<feature type="region of interest" description="Disordered" evidence="7">
    <location>
        <begin position="524"/>
        <end position="557"/>
    </location>
</feature>
<dbReference type="FunFam" id="3.30.70.330:FF:000680">
    <property type="entry name" value="NOP4p Nucleolar protein"/>
    <property type="match status" value="1"/>
</dbReference>
<organism evidence="9 10">
    <name type="scientific">Wickerhamomyces pijperi</name>
    <name type="common">Yeast</name>
    <name type="synonym">Pichia pijperi</name>
    <dbReference type="NCBI Taxonomy" id="599730"/>
    <lineage>
        <taxon>Eukaryota</taxon>
        <taxon>Fungi</taxon>
        <taxon>Dikarya</taxon>
        <taxon>Ascomycota</taxon>
        <taxon>Saccharomycotina</taxon>
        <taxon>Saccharomycetes</taxon>
        <taxon>Phaffomycetales</taxon>
        <taxon>Wickerhamomycetaceae</taxon>
        <taxon>Wickerhamomyces</taxon>
    </lineage>
</organism>
<dbReference type="PANTHER" id="PTHR48039:SF5">
    <property type="entry name" value="RNA-BINDING PROTEIN 28"/>
    <property type="match status" value="1"/>
</dbReference>
<feature type="region of interest" description="Disordered" evidence="7">
    <location>
        <begin position="646"/>
        <end position="742"/>
    </location>
</feature>
<dbReference type="SMART" id="SM00360">
    <property type="entry name" value="RRM"/>
    <property type="match status" value="4"/>
</dbReference>
<keyword evidence="5" id="KW-0539">Nucleus</keyword>
<dbReference type="PROSITE" id="PS50102">
    <property type="entry name" value="RRM"/>
    <property type="match status" value="4"/>
</dbReference>
<dbReference type="InterPro" id="IPR051945">
    <property type="entry name" value="RRM_MRD1_RNA_proc_ribogen"/>
</dbReference>
<evidence type="ECO:0000256" key="6">
    <source>
        <dbReference type="PROSITE-ProRule" id="PRU00176"/>
    </source>
</evidence>
<feature type="compositionally biased region" description="Basic and acidic residues" evidence="7">
    <location>
        <begin position="661"/>
        <end position="684"/>
    </location>
</feature>
<gene>
    <name evidence="9" type="ORF">WICPIJ_010049</name>
</gene>
<dbReference type="OrthoDB" id="267048at2759"/>
<evidence type="ECO:0000256" key="2">
    <source>
        <dbReference type="ARBA" id="ARBA00022553"/>
    </source>
</evidence>
<dbReference type="GO" id="GO:0005730">
    <property type="term" value="C:nucleolus"/>
    <property type="evidence" value="ECO:0007669"/>
    <property type="project" value="UniProtKB-SubCell"/>
</dbReference>
<reference evidence="9" key="1">
    <citation type="journal article" date="2021" name="Open Biol.">
        <title>Shared evolutionary footprints suggest mitochondrial oxidative damage underlies multiple complex I losses in fungi.</title>
        <authorList>
            <person name="Schikora-Tamarit M.A."/>
            <person name="Marcet-Houben M."/>
            <person name="Nosek J."/>
            <person name="Gabaldon T."/>
        </authorList>
    </citation>
    <scope>NUCLEOTIDE SEQUENCE</scope>
    <source>
        <strain evidence="9">CBS2887</strain>
    </source>
</reference>